<evidence type="ECO:0000256" key="1">
    <source>
        <dbReference type="SAM" id="MobiDB-lite"/>
    </source>
</evidence>
<protein>
    <submittedName>
        <fullName evidence="2">Uncharacterized protein</fullName>
    </submittedName>
</protein>
<accession>A0ABP0V0S2</accession>
<name>A0ABP0V0S2_9BRYO</name>
<feature type="compositionally biased region" description="Basic and acidic residues" evidence="1">
    <location>
        <begin position="308"/>
        <end position="319"/>
    </location>
</feature>
<evidence type="ECO:0000313" key="3">
    <source>
        <dbReference type="Proteomes" id="UP001497512"/>
    </source>
</evidence>
<keyword evidence="3" id="KW-1185">Reference proteome</keyword>
<feature type="region of interest" description="Disordered" evidence="1">
    <location>
        <begin position="1"/>
        <end position="44"/>
    </location>
</feature>
<feature type="compositionally biased region" description="Basic and acidic residues" evidence="1">
    <location>
        <begin position="15"/>
        <end position="36"/>
    </location>
</feature>
<organism evidence="2 3">
    <name type="scientific">Sphagnum troendelagicum</name>
    <dbReference type="NCBI Taxonomy" id="128251"/>
    <lineage>
        <taxon>Eukaryota</taxon>
        <taxon>Viridiplantae</taxon>
        <taxon>Streptophyta</taxon>
        <taxon>Embryophyta</taxon>
        <taxon>Bryophyta</taxon>
        <taxon>Sphagnophytina</taxon>
        <taxon>Sphagnopsida</taxon>
        <taxon>Sphagnales</taxon>
        <taxon>Sphagnaceae</taxon>
        <taxon>Sphagnum</taxon>
    </lineage>
</organism>
<sequence length="700" mass="79243">MKRSPSVEDATITNRESKNDVTMKKRTSEEATINRESEDDLTMKKRTSVKDVTIMNKTSEDDVTTMKKKTKTEVTVAIESSFTDLKSRRTLISAAPAAASPCSEGAAIVRKRRSGTSSVDDCLSQGMQEYKNLRQQKIANACAFRLHQCHESPSTLQTCYAKTSTPPSHRLHLHIVARVKMSPRSSIKGTRQNQSKLWQLPVNSKQSSLLVKLKKRMLERKLKLKRFTTNHLFDNVFAVPEDEEETRYEPLQDSIMAASKEELVAREVIAKTAHKLFRKQQGVWSQLGKPYECLGIPDDVRLSNLQHPRSEEPPKDKGNHGSRAHNSFQEKQPGHSGSKWVKKGDLDLKSVPETISCIPQSRRRKELLQNYANASSQMSRMLMKMGLVDFHDSNHVRFPRSSIVVAESIRKSIKEGGAFPEELASGMMASNARELSQMPLEGEQFILGMHGEAIQFLANGDGSAPSPLLNKDVNFSPVLENRPQTPTTCTLSSSNYKVARHQPHLGDNLVFGWKKRILTLRKSLEKDLHLQLVERSDRRERWRSCSPFSAEVANKMMERLDKFGGRQSPSNNSDIWKSADVHHKMLPQKQVQIETQINSIQRFYDRVCTFTSHLPRADPLMDVFIEFMKNHLEEGGVMNPNMLLSLCKSLARLPEHVVNLGHITSVFPILQFIGKELHVTSIIFNKIMQDSGLTRSNIDV</sequence>
<gene>
    <name evidence="2" type="ORF">CSSPTR1EN2_LOCUS22219</name>
</gene>
<dbReference type="EMBL" id="OZ019900">
    <property type="protein sequence ID" value="CAK9234442.1"/>
    <property type="molecule type" value="Genomic_DNA"/>
</dbReference>
<dbReference type="Proteomes" id="UP001497512">
    <property type="component" value="Chromosome 8"/>
</dbReference>
<reference evidence="2" key="1">
    <citation type="submission" date="2024-02" db="EMBL/GenBank/DDBJ databases">
        <authorList>
            <consortium name="ELIXIR-Norway"/>
            <consortium name="Elixir Norway"/>
        </authorList>
    </citation>
    <scope>NUCLEOTIDE SEQUENCE</scope>
</reference>
<proteinExistence type="predicted"/>
<evidence type="ECO:0000313" key="2">
    <source>
        <dbReference type="EMBL" id="CAK9234442.1"/>
    </source>
</evidence>
<feature type="region of interest" description="Disordered" evidence="1">
    <location>
        <begin position="304"/>
        <end position="343"/>
    </location>
</feature>